<dbReference type="AlphaFoldDB" id="A0A7S2V048"/>
<protein>
    <submittedName>
        <fullName evidence="1">Uncharacterized protein</fullName>
    </submittedName>
</protein>
<name>A0A7S2V048_9STRA</name>
<gene>
    <name evidence="1" type="ORF">FJAP1339_LOCUS5016</name>
</gene>
<proteinExistence type="predicted"/>
<evidence type="ECO:0000313" key="1">
    <source>
        <dbReference type="EMBL" id="CAD9862484.1"/>
    </source>
</evidence>
<accession>A0A7S2V048</accession>
<dbReference type="EMBL" id="HBHR01010488">
    <property type="protein sequence ID" value="CAD9862484.1"/>
    <property type="molecule type" value="Transcribed_RNA"/>
</dbReference>
<organism evidence="1">
    <name type="scientific">Fibrocapsa japonica</name>
    <dbReference type="NCBI Taxonomy" id="94617"/>
    <lineage>
        <taxon>Eukaryota</taxon>
        <taxon>Sar</taxon>
        <taxon>Stramenopiles</taxon>
        <taxon>Ochrophyta</taxon>
        <taxon>Raphidophyceae</taxon>
        <taxon>Chattonellales</taxon>
        <taxon>Chattonellaceae</taxon>
        <taxon>Fibrocapsa</taxon>
    </lineage>
</organism>
<sequence>MEAAKTWALFNKTATQVVTCKKTAKNIRQYLGLSGADTPLYKADLLMQKATYRVDPEDLDAYITATEEWSRLISSADSSAYISSVGDYSSFGQFQEGEVDDTSYLENARRDIIYARNALKEICSLLQLLEE</sequence>
<reference evidence="1" key="1">
    <citation type="submission" date="2021-01" db="EMBL/GenBank/DDBJ databases">
        <authorList>
            <person name="Corre E."/>
            <person name="Pelletier E."/>
            <person name="Niang G."/>
            <person name="Scheremetjew M."/>
            <person name="Finn R."/>
            <person name="Kale V."/>
            <person name="Holt S."/>
            <person name="Cochrane G."/>
            <person name="Meng A."/>
            <person name="Brown T."/>
            <person name="Cohen L."/>
        </authorList>
    </citation>
    <scope>NUCLEOTIDE SEQUENCE</scope>
    <source>
        <strain evidence="1">CCMP1661</strain>
    </source>
</reference>